<name>A0A1Q4NTQ3_SERMA</name>
<dbReference type="Proteomes" id="UP000185770">
    <property type="component" value="Unassembled WGS sequence"/>
</dbReference>
<evidence type="ECO:0000313" key="2">
    <source>
        <dbReference type="EMBL" id="OKB64256.1"/>
    </source>
</evidence>
<evidence type="ECO:0008006" key="4">
    <source>
        <dbReference type="Google" id="ProtNLM"/>
    </source>
</evidence>
<dbReference type="EMBL" id="MJAO01000047">
    <property type="protein sequence ID" value="OKB64256.1"/>
    <property type="molecule type" value="Genomic_DNA"/>
</dbReference>
<protein>
    <recommendedName>
        <fullName evidence="4">Lipoprotein</fullName>
    </recommendedName>
</protein>
<keyword evidence="1" id="KW-0732">Signal</keyword>
<dbReference type="PROSITE" id="PS51257">
    <property type="entry name" value="PROKAR_LIPOPROTEIN"/>
    <property type="match status" value="1"/>
</dbReference>
<dbReference type="AlphaFoldDB" id="A0A1Q4NTQ3"/>
<accession>A0A1Q4NTQ3</accession>
<evidence type="ECO:0000256" key="1">
    <source>
        <dbReference type="SAM" id="SignalP"/>
    </source>
</evidence>
<gene>
    <name evidence="2" type="ORF">BHU62_23595</name>
</gene>
<feature type="chain" id="PRO_5012704906" description="Lipoprotein" evidence="1">
    <location>
        <begin position="25"/>
        <end position="133"/>
    </location>
</feature>
<organism evidence="2 3">
    <name type="scientific">Serratia marcescens</name>
    <dbReference type="NCBI Taxonomy" id="615"/>
    <lineage>
        <taxon>Bacteria</taxon>
        <taxon>Pseudomonadati</taxon>
        <taxon>Pseudomonadota</taxon>
        <taxon>Gammaproteobacteria</taxon>
        <taxon>Enterobacterales</taxon>
        <taxon>Yersiniaceae</taxon>
        <taxon>Serratia</taxon>
    </lineage>
</organism>
<sequence length="133" mass="15033">MTRTAHCLTAALLLALTLTGCQTAKRPLPILNKPSAEEIAEQDKRQREAERMQQCQRELDAMRGMDNEKYQKFKREFDTLMGGAAQYAGVRQRVNTGTQETVDALYRYRTSRLCADISSAMMTGLAERGERAQ</sequence>
<dbReference type="OrthoDB" id="6493486at2"/>
<reference evidence="2 3" key="1">
    <citation type="submission" date="2016-09" db="EMBL/GenBank/DDBJ databases">
        <title>Serratia marcescens MSU-97 and epiphytic antimycotic-producing bacteria.</title>
        <authorList>
            <person name="Matilla M.A."/>
        </authorList>
    </citation>
    <scope>NUCLEOTIDE SEQUENCE [LARGE SCALE GENOMIC DNA]</scope>
    <source>
        <strain evidence="2 3">MSU-97</strain>
    </source>
</reference>
<feature type="signal peptide" evidence="1">
    <location>
        <begin position="1"/>
        <end position="24"/>
    </location>
</feature>
<comment type="caution">
    <text evidence="2">The sequence shown here is derived from an EMBL/GenBank/DDBJ whole genome shotgun (WGS) entry which is preliminary data.</text>
</comment>
<dbReference type="RefSeq" id="WP_073534900.1">
    <property type="nucleotide sequence ID" value="NZ_MJAO01000047.1"/>
</dbReference>
<proteinExistence type="predicted"/>
<evidence type="ECO:0000313" key="3">
    <source>
        <dbReference type="Proteomes" id="UP000185770"/>
    </source>
</evidence>